<name>A0A843TM35_COLES</name>
<comment type="caution">
    <text evidence="2">The sequence shown here is derived from an EMBL/GenBank/DDBJ whole genome shotgun (WGS) entry which is preliminary data.</text>
</comment>
<feature type="compositionally biased region" description="Basic residues" evidence="1">
    <location>
        <begin position="13"/>
        <end position="22"/>
    </location>
</feature>
<evidence type="ECO:0000313" key="3">
    <source>
        <dbReference type="Proteomes" id="UP000652761"/>
    </source>
</evidence>
<sequence length="136" mass="15321">MPISIATPSRPPAKARHQKRGQTLKTKKENATAWQVASTLYAPATRHDRSDRWDSGRIMSERSRDSPRRRDKDAMSTPVARKTRQTGSARHQTRCGRPFWHDHVAARAPVATLRTGPRAQGGGVLQFQSHNDFVML</sequence>
<feature type="region of interest" description="Disordered" evidence="1">
    <location>
        <begin position="1"/>
        <end position="30"/>
    </location>
</feature>
<dbReference type="AlphaFoldDB" id="A0A843TM35"/>
<accession>A0A843TM35</accession>
<evidence type="ECO:0000256" key="1">
    <source>
        <dbReference type="SAM" id="MobiDB-lite"/>
    </source>
</evidence>
<organism evidence="2 3">
    <name type="scientific">Colocasia esculenta</name>
    <name type="common">Wild taro</name>
    <name type="synonym">Arum esculentum</name>
    <dbReference type="NCBI Taxonomy" id="4460"/>
    <lineage>
        <taxon>Eukaryota</taxon>
        <taxon>Viridiplantae</taxon>
        <taxon>Streptophyta</taxon>
        <taxon>Embryophyta</taxon>
        <taxon>Tracheophyta</taxon>
        <taxon>Spermatophyta</taxon>
        <taxon>Magnoliopsida</taxon>
        <taxon>Liliopsida</taxon>
        <taxon>Araceae</taxon>
        <taxon>Aroideae</taxon>
        <taxon>Colocasieae</taxon>
        <taxon>Colocasia</taxon>
    </lineage>
</organism>
<keyword evidence="3" id="KW-1185">Reference proteome</keyword>
<gene>
    <name evidence="2" type="ORF">Taro_004339</name>
</gene>
<reference evidence="2" key="1">
    <citation type="submission" date="2017-07" db="EMBL/GenBank/DDBJ databases">
        <title>Taro Niue Genome Assembly and Annotation.</title>
        <authorList>
            <person name="Atibalentja N."/>
            <person name="Keating K."/>
            <person name="Fields C.J."/>
        </authorList>
    </citation>
    <scope>NUCLEOTIDE SEQUENCE</scope>
    <source>
        <strain evidence="2">Niue_2</strain>
        <tissue evidence="2">Leaf</tissue>
    </source>
</reference>
<dbReference type="Proteomes" id="UP000652761">
    <property type="component" value="Unassembled WGS sequence"/>
</dbReference>
<dbReference type="EMBL" id="NMUH01000116">
    <property type="protein sequence ID" value="MQL72011.1"/>
    <property type="molecule type" value="Genomic_DNA"/>
</dbReference>
<protein>
    <submittedName>
        <fullName evidence="2">Uncharacterized protein</fullName>
    </submittedName>
</protein>
<feature type="region of interest" description="Disordered" evidence="1">
    <location>
        <begin position="44"/>
        <end position="101"/>
    </location>
</feature>
<feature type="compositionally biased region" description="Basic and acidic residues" evidence="1">
    <location>
        <begin position="45"/>
        <end position="74"/>
    </location>
</feature>
<evidence type="ECO:0000313" key="2">
    <source>
        <dbReference type="EMBL" id="MQL72011.1"/>
    </source>
</evidence>
<proteinExistence type="predicted"/>